<keyword evidence="3" id="KW-1185">Reference proteome</keyword>
<evidence type="ECO:0000313" key="2">
    <source>
        <dbReference type="EMBL" id="MPC66756.1"/>
    </source>
</evidence>
<evidence type="ECO:0000256" key="1">
    <source>
        <dbReference type="SAM" id="MobiDB-lite"/>
    </source>
</evidence>
<evidence type="ECO:0000313" key="3">
    <source>
        <dbReference type="Proteomes" id="UP000324222"/>
    </source>
</evidence>
<dbReference type="Proteomes" id="UP000324222">
    <property type="component" value="Unassembled WGS sequence"/>
</dbReference>
<accession>A0A5B7H9Z0</accession>
<name>A0A5B7H9Z0_PORTR</name>
<protein>
    <submittedName>
        <fullName evidence="2">Uncharacterized protein</fullName>
    </submittedName>
</protein>
<dbReference type="EMBL" id="VSRR010025225">
    <property type="protein sequence ID" value="MPC66756.1"/>
    <property type="molecule type" value="Genomic_DNA"/>
</dbReference>
<comment type="caution">
    <text evidence="2">The sequence shown here is derived from an EMBL/GenBank/DDBJ whole genome shotgun (WGS) entry which is preliminary data.</text>
</comment>
<organism evidence="2 3">
    <name type="scientific">Portunus trituberculatus</name>
    <name type="common">Swimming crab</name>
    <name type="synonym">Neptunus trituberculatus</name>
    <dbReference type="NCBI Taxonomy" id="210409"/>
    <lineage>
        <taxon>Eukaryota</taxon>
        <taxon>Metazoa</taxon>
        <taxon>Ecdysozoa</taxon>
        <taxon>Arthropoda</taxon>
        <taxon>Crustacea</taxon>
        <taxon>Multicrustacea</taxon>
        <taxon>Malacostraca</taxon>
        <taxon>Eumalacostraca</taxon>
        <taxon>Eucarida</taxon>
        <taxon>Decapoda</taxon>
        <taxon>Pleocyemata</taxon>
        <taxon>Brachyura</taxon>
        <taxon>Eubrachyura</taxon>
        <taxon>Portunoidea</taxon>
        <taxon>Portunidae</taxon>
        <taxon>Portuninae</taxon>
        <taxon>Portunus</taxon>
    </lineage>
</organism>
<dbReference type="AlphaFoldDB" id="A0A5B7H9Z0"/>
<feature type="compositionally biased region" description="Polar residues" evidence="1">
    <location>
        <begin position="1"/>
        <end position="16"/>
    </location>
</feature>
<feature type="region of interest" description="Disordered" evidence="1">
    <location>
        <begin position="1"/>
        <end position="34"/>
    </location>
</feature>
<gene>
    <name evidence="2" type="ORF">E2C01_060909</name>
</gene>
<reference evidence="2 3" key="1">
    <citation type="submission" date="2019-05" db="EMBL/GenBank/DDBJ databases">
        <title>Another draft genome of Portunus trituberculatus and its Hox gene families provides insights of decapod evolution.</title>
        <authorList>
            <person name="Jeong J.-H."/>
            <person name="Song I."/>
            <person name="Kim S."/>
            <person name="Choi T."/>
            <person name="Kim D."/>
            <person name="Ryu S."/>
            <person name="Kim W."/>
        </authorList>
    </citation>
    <scope>NUCLEOTIDE SEQUENCE [LARGE SCALE GENOMIC DNA]</scope>
    <source>
        <tissue evidence="2">Muscle</tissue>
    </source>
</reference>
<sequence length="78" mass="8516">MTSILRSQNFNQSISPSPDHRQFITPPPPITRTSAPHHCITGGKVSRFSVPSYVTPPLISGRNGAMGAEFTSRGYWST</sequence>
<proteinExistence type="predicted"/>